<dbReference type="SUPFAM" id="SSF158472">
    <property type="entry name" value="HAMP domain-like"/>
    <property type="match status" value="1"/>
</dbReference>
<dbReference type="GO" id="GO:0000155">
    <property type="term" value="F:phosphorelay sensor kinase activity"/>
    <property type="evidence" value="ECO:0007669"/>
    <property type="project" value="InterPro"/>
</dbReference>
<dbReference type="Gene3D" id="6.10.340.10">
    <property type="match status" value="1"/>
</dbReference>
<organism evidence="17 18">
    <name type="scientific">Desulforamulus aquiferis</name>
    <dbReference type="NCBI Taxonomy" id="1397668"/>
    <lineage>
        <taxon>Bacteria</taxon>
        <taxon>Bacillati</taxon>
        <taxon>Bacillota</taxon>
        <taxon>Clostridia</taxon>
        <taxon>Eubacteriales</taxon>
        <taxon>Peptococcaceae</taxon>
        <taxon>Desulforamulus</taxon>
    </lineage>
</organism>
<evidence type="ECO:0000256" key="6">
    <source>
        <dbReference type="ARBA" id="ARBA00022679"/>
    </source>
</evidence>
<accession>A0AAW7Z9C0</accession>
<keyword evidence="13 14" id="KW-0472">Membrane</keyword>
<dbReference type="InterPro" id="IPR004358">
    <property type="entry name" value="Sig_transdc_His_kin-like_C"/>
</dbReference>
<proteinExistence type="predicted"/>
<dbReference type="SUPFAM" id="SSF55874">
    <property type="entry name" value="ATPase domain of HSP90 chaperone/DNA topoisomerase II/histidine kinase"/>
    <property type="match status" value="1"/>
</dbReference>
<dbReference type="RefSeq" id="WP_304540617.1">
    <property type="nucleotide sequence ID" value="NZ_JARPTC010000002.1"/>
</dbReference>
<comment type="caution">
    <text evidence="17">The sequence shown here is derived from an EMBL/GenBank/DDBJ whole genome shotgun (WGS) entry which is preliminary data.</text>
</comment>
<keyword evidence="11 14" id="KW-1133">Transmembrane helix</keyword>
<evidence type="ECO:0000256" key="4">
    <source>
        <dbReference type="ARBA" id="ARBA00022475"/>
    </source>
</evidence>
<evidence type="ECO:0000256" key="14">
    <source>
        <dbReference type="SAM" id="Phobius"/>
    </source>
</evidence>
<feature type="transmembrane region" description="Helical" evidence="14">
    <location>
        <begin position="164"/>
        <end position="186"/>
    </location>
</feature>
<dbReference type="EMBL" id="JARPTC010000002">
    <property type="protein sequence ID" value="MDO7785921.1"/>
    <property type="molecule type" value="Genomic_DNA"/>
</dbReference>
<evidence type="ECO:0000256" key="10">
    <source>
        <dbReference type="ARBA" id="ARBA00022840"/>
    </source>
</evidence>
<dbReference type="Proteomes" id="UP001172911">
    <property type="component" value="Unassembled WGS sequence"/>
</dbReference>
<dbReference type="GO" id="GO:0005886">
    <property type="term" value="C:plasma membrane"/>
    <property type="evidence" value="ECO:0007669"/>
    <property type="project" value="UniProtKB-SubCell"/>
</dbReference>
<reference evidence="17" key="2">
    <citation type="submission" date="2023-03" db="EMBL/GenBank/DDBJ databases">
        <authorList>
            <person name="Zhang Z."/>
        </authorList>
    </citation>
    <scope>NUCLEOTIDE SEQUENCE</scope>
    <source>
        <strain evidence="17">DSA</strain>
    </source>
</reference>
<comment type="subcellular location">
    <subcellularLocation>
        <location evidence="2">Cell membrane</location>
        <topology evidence="2">Multi-pass membrane protein</topology>
    </subcellularLocation>
</comment>
<keyword evidence="4" id="KW-1003">Cell membrane</keyword>
<evidence type="ECO:0000259" key="15">
    <source>
        <dbReference type="PROSITE" id="PS50109"/>
    </source>
</evidence>
<dbReference type="SMART" id="SM00304">
    <property type="entry name" value="HAMP"/>
    <property type="match status" value="1"/>
</dbReference>
<dbReference type="GO" id="GO:0005524">
    <property type="term" value="F:ATP binding"/>
    <property type="evidence" value="ECO:0007669"/>
    <property type="project" value="UniProtKB-KW"/>
</dbReference>
<dbReference type="CDD" id="cd00075">
    <property type="entry name" value="HATPase"/>
    <property type="match status" value="1"/>
</dbReference>
<keyword evidence="8" id="KW-0547">Nucleotide-binding</keyword>
<evidence type="ECO:0000313" key="18">
    <source>
        <dbReference type="Proteomes" id="UP001172911"/>
    </source>
</evidence>
<reference evidence="17" key="1">
    <citation type="journal article" date="2023" name="J. Hazard. Mater.">
        <title>Anaerobic biodegradation of pyrene and benzo[a]pyrene by a new sulfate-reducing Desulforamulus aquiferis strain DSA.</title>
        <authorList>
            <person name="Zhang Z."/>
            <person name="Sun J."/>
            <person name="Gong X."/>
            <person name="Wang C."/>
            <person name="Wang H."/>
        </authorList>
    </citation>
    <scope>NUCLEOTIDE SEQUENCE</scope>
    <source>
        <strain evidence="17">DSA</strain>
    </source>
</reference>
<evidence type="ECO:0000256" key="13">
    <source>
        <dbReference type="ARBA" id="ARBA00023136"/>
    </source>
</evidence>
<evidence type="ECO:0000256" key="1">
    <source>
        <dbReference type="ARBA" id="ARBA00000085"/>
    </source>
</evidence>
<keyword evidence="9" id="KW-0418">Kinase</keyword>
<dbReference type="InterPro" id="IPR036097">
    <property type="entry name" value="HisK_dim/P_sf"/>
</dbReference>
<keyword evidence="6" id="KW-0808">Transferase</keyword>
<dbReference type="FunFam" id="3.30.565.10:FF:000006">
    <property type="entry name" value="Sensor histidine kinase WalK"/>
    <property type="match status" value="1"/>
</dbReference>
<evidence type="ECO:0000256" key="3">
    <source>
        <dbReference type="ARBA" id="ARBA00012438"/>
    </source>
</evidence>
<evidence type="ECO:0000256" key="12">
    <source>
        <dbReference type="ARBA" id="ARBA00023012"/>
    </source>
</evidence>
<dbReference type="SUPFAM" id="SSF47384">
    <property type="entry name" value="Homodimeric domain of signal transducing histidine kinase"/>
    <property type="match status" value="1"/>
</dbReference>
<dbReference type="SMART" id="SM00388">
    <property type="entry name" value="HisKA"/>
    <property type="match status" value="1"/>
</dbReference>
<dbReference type="Gene3D" id="1.10.287.130">
    <property type="match status" value="1"/>
</dbReference>
<feature type="domain" description="HAMP" evidence="16">
    <location>
        <begin position="187"/>
        <end position="239"/>
    </location>
</feature>
<dbReference type="EC" id="2.7.13.3" evidence="3"/>
<evidence type="ECO:0000256" key="9">
    <source>
        <dbReference type="ARBA" id="ARBA00022777"/>
    </source>
</evidence>
<keyword evidence="18" id="KW-1185">Reference proteome</keyword>
<dbReference type="CDD" id="cd00082">
    <property type="entry name" value="HisKA"/>
    <property type="match status" value="1"/>
</dbReference>
<sequence>MSIKSRLFLSYIGMIVIPVILIILIAKNNVNDVDPIRVSELLEIKNAEISRKINLVELNNEDKLGDIEFIRALDTGLDNLYASMVWRKDGQILYSGIMDQELLAPLLPDFNAEFNEESYFKSKFKSDYLIYLQKDYYLSDLSENSLFLVLNAKLLERDITIARVLFVIIIISILVLTTRLLTFSVYRDIIKSIQKLKQASNEIKNGNLDYLVKPHLKDEIGDLSLAFEEMRVRLKDSLKMQEKYEENRRTLISNISHDLKTPIMSIKGYIGGIRDGIADSPEKMNKYIDTIYKKSCDLETMINELFLFSKLDLKEVSFNFQPIDIIKYLKYCVEDTTLDLEKKGGKIELHHQEQAITVLVDAEKLQRVIMNIVGNSIKYMGEKPLRIGIFVENKAETVLIEIKDNGLGISQEDLPFIFERFYRTDKSRNTSIGGSGIGLAIAKQIIEKHGGEIWADSETNKGTSIFFVLRKYEGGSDKLGKNIDN</sequence>
<evidence type="ECO:0000256" key="2">
    <source>
        <dbReference type="ARBA" id="ARBA00004651"/>
    </source>
</evidence>
<dbReference type="InterPro" id="IPR003660">
    <property type="entry name" value="HAMP_dom"/>
</dbReference>
<dbReference type="PROSITE" id="PS50885">
    <property type="entry name" value="HAMP"/>
    <property type="match status" value="1"/>
</dbReference>
<dbReference type="PROSITE" id="PS50109">
    <property type="entry name" value="HIS_KIN"/>
    <property type="match status" value="1"/>
</dbReference>
<dbReference type="PRINTS" id="PR00344">
    <property type="entry name" value="BCTRLSENSOR"/>
</dbReference>
<dbReference type="Pfam" id="PF00512">
    <property type="entry name" value="HisKA"/>
    <property type="match status" value="1"/>
</dbReference>
<dbReference type="PANTHER" id="PTHR45528:SF1">
    <property type="entry name" value="SENSOR HISTIDINE KINASE CPXA"/>
    <property type="match status" value="1"/>
</dbReference>
<dbReference type="Pfam" id="PF02518">
    <property type="entry name" value="HATPase_c"/>
    <property type="match status" value="1"/>
</dbReference>
<dbReference type="SMART" id="SM00387">
    <property type="entry name" value="HATPase_c"/>
    <property type="match status" value="1"/>
</dbReference>
<name>A0AAW7Z9C0_9FIRM</name>
<evidence type="ECO:0000256" key="11">
    <source>
        <dbReference type="ARBA" id="ARBA00022989"/>
    </source>
</evidence>
<feature type="transmembrane region" description="Helical" evidence="14">
    <location>
        <begin position="7"/>
        <end position="26"/>
    </location>
</feature>
<comment type="catalytic activity">
    <reaction evidence="1">
        <text>ATP + protein L-histidine = ADP + protein N-phospho-L-histidine.</text>
        <dbReference type="EC" id="2.7.13.3"/>
    </reaction>
</comment>
<dbReference type="Pfam" id="PF00672">
    <property type="entry name" value="HAMP"/>
    <property type="match status" value="1"/>
</dbReference>
<evidence type="ECO:0000313" key="17">
    <source>
        <dbReference type="EMBL" id="MDO7785921.1"/>
    </source>
</evidence>
<keyword evidence="10 17" id="KW-0067">ATP-binding</keyword>
<evidence type="ECO:0000256" key="5">
    <source>
        <dbReference type="ARBA" id="ARBA00022553"/>
    </source>
</evidence>
<gene>
    <name evidence="17" type="ORF">P6N53_01600</name>
</gene>
<dbReference type="InterPro" id="IPR005467">
    <property type="entry name" value="His_kinase_dom"/>
</dbReference>
<keyword evidence="7 14" id="KW-0812">Transmembrane</keyword>
<protein>
    <recommendedName>
        <fullName evidence="3">histidine kinase</fullName>
        <ecNumber evidence="3">2.7.13.3</ecNumber>
    </recommendedName>
</protein>
<evidence type="ECO:0000259" key="16">
    <source>
        <dbReference type="PROSITE" id="PS50885"/>
    </source>
</evidence>
<dbReference type="Gene3D" id="3.30.565.10">
    <property type="entry name" value="Histidine kinase-like ATPase, C-terminal domain"/>
    <property type="match status" value="1"/>
</dbReference>
<dbReference type="InterPro" id="IPR050398">
    <property type="entry name" value="HssS/ArlS-like"/>
</dbReference>
<feature type="domain" description="Histidine kinase" evidence="15">
    <location>
        <begin position="254"/>
        <end position="473"/>
    </location>
</feature>
<evidence type="ECO:0000256" key="7">
    <source>
        <dbReference type="ARBA" id="ARBA00022692"/>
    </source>
</evidence>
<dbReference type="InterPro" id="IPR003661">
    <property type="entry name" value="HisK_dim/P_dom"/>
</dbReference>
<dbReference type="InterPro" id="IPR003594">
    <property type="entry name" value="HATPase_dom"/>
</dbReference>
<dbReference type="PANTHER" id="PTHR45528">
    <property type="entry name" value="SENSOR HISTIDINE KINASE CPXA"/>
    <property type="match status" value="1"/>
</dbReference>
<keyword evidence="5" id="KW-0597">Phosphoprotein</keyword>
<evidence type="ECO:0000256" key="8">
    <source>
        <dbReference type="ARBA" id="ARBA00022741"/>
    </source>
</evidence>
<dbReference type="AlphaFoldDB" id="A0AAW7Z9C0"/>
<dbReference type="InterPro" id="IPR036890">
    <property type="entry name" value="HATPase_C_sf"/>
</dbReference>
<dbReference type="CDD" id="cd06225">
    <property type="entry name" value="HAMP"/>
    <property type="match status" value="1"/>
</dbReference>
<keyword evidence="12" id="KW-0902">Two-component regulatory system</keyword>